<dbReference type="Gene3D" id="2.20.25.10">
    <property type="match status" value="1"/>
</dbReference>
<proteinExistence type="predicted"/>
<dbReference type="Proteomes" id="UP000007032">
    <property type="component" value="Chromosome"/>
</dbReference>
<dbReference type="SUPFAM" id="SSF158997">
    <property type="entry name" value="Trm112p-like"/>
    <property type="match status" value="1"/>
</dbReference>
<dbReference type="Pfam" id="PF08241">
    <property type="entry name" value="Methyltransf_11"/>
    <property type="match status" value="1"/>
</dbReference>
<dbReference type="GO" id="GO:0008757">
    <property type="term" value="F:S-adenosylmethionine-dependent methyltransferase activity"/>
    <property type="evidence" value="ECO:0007669"/>
    <property type="project" value="InterPro"/>
</dbReference>
<reference evidence="2 3" key="1">
    <citation type="journal article" date="2009" name="J. Bacteriol.">
        <title>Genome sequence of the emerging pathogen Helicobacter canadensis.</title>
        <authorList>
            <person name="Loman N.J."/>
            <person name="Snyder L.A."/>
            <person name="Linton J.D."/>
            <person name="Langdon R."/>
            <person name="Lawson A.J."/>
            <person name="Weinstock G.M."/>
            <person name="Wren B.W."/>
            <person name="Pallen M.J."/>
        </authorList>
    </citation>
    <scope>NUCLEOTIDE SEQUENCE [LARGE SCALE GENOMIC DNA]</scope>
    <source>
        <strain evidence="2 3">MIT 98-5491</strain>
    </source>
</reference>
<keyword evidence="2" id="KW-0808">Transferase</keyword>
<evidence type="ECO:0000313" key="3">
    <source>
        <dbReference type="Proteomes" id="UP000007032"/>
    </source>
</evidence>
<dbReference type="HOGENOM" id="CLU_071502_0_0_7"/>
<keyword evidence="2" id="KW-0489">Methyltransferase</keyword>
<dbReference type="InterPro" id="IPR029063">
    <property type="entry name" value="SAM-dependent_MTases_sf"/>
</dbReference>
<gene>
    <name evidence="2" type="ORF">HCAN_0659</name>
</gene>
<dbReference type="PANTHER" id="PTHR43591">
    <property type="entry name" value="METHYLTRANSFERASE"/>
    <property type="match status" value="1"/>
</dbReference>
<dbReference type="GO" id="GO:0032259">
    <property type="term" value="P:methylation"/>
    <property type="evidence" value="ECO:0007669"/>
    <property type="project" value="UniProtKB-KW"/>
</dbReference>
<protein>
    <submittedName>
        <fullName evidence="2">2-polyprenyl-3-methyl-5-hydroxy-6-metoxy-1,4-benzoquinol methylase</fullName>
    </submittedName>
</protein>
<dbReference type="AlphaFoldDB" id="C5ZZB6"/>
<sequence length="337" mass="39246">MYKGHLEFLVCPKCKGQLEVENAKGNEEFIYEGKLLCRKCGGGYEIIQGIPRFVPQNNYADSFGFEWNKHKKTQYDSQSGVESSKKRFYEETRWVVNKNGEHCVILEAGCGSGRFTPYALEIAQKDGVVISFDYSSAVEANALSNPPSKNLLLIQANIFELPIKEGIVDKCFCFGVLQHTPSAKNAIKSLVEVLKQGGEFVCDHYPFNKNTWFNTKYYFRPIAKRLPHKMLYNFGKKYIDFMWPVFKFNRRMFSPKRANRLNWRLLIPDYTSQGLSEEKLKEWAYLDFFDMLSPWYDRPIRMKTLHRYLQEAGLSEVETNSGYNGWEGRGKKIRNKQ</sequence>
<dbReference type="Pfam" id="PF03966">
    <property type="entry name" value="Trm112p"/>
    <property type="match status" value="1"/>
</dbReference>
<accession>C5ZZB6</accession>
<evidence type="ECO:0000313" key="2">
    <source>
        <dbReference type="EMBL" id="EES89374.1"/>
    </source>
</evidence>
<name>C5ZZB6_9HELI</name>
<dbReference type="STRING" id="537970.HCAN_0659"/>
<keyword evidence="3" id="KW-1185">Reference proteome</keyword>
<dbReference type="InterPro" id="IPR013216">
    <property type="entry name" value="Methyltransf_11"/>
</dbReference>
<feature type="domain" description="Methyltransferase type 11" evidence="1">
    <location>
        <begin position="106"/>
        <end position="202"/>
    </location>
</feature>
<dbReference type="CDD" id="cd02440">
    <property type="entry name" value="AdoMet_MTases"/>
    <property type="match status" value="1"/>
</dbReference>
<evidence type="ECO:0000259" key="1">
    <source>
        <dbReference type="Pfam" id="PF08241"/>
    </source>
</evidence>
<dbReference type="InterPro" id="IPR005651">
    <property type="entry name" value="Trm112-like"/>
</dbReference>
<dbReference type="eggNOG" id="COG2227">
    <property type="taxonomic scope" value="Bacteria"/>
</dbReference>
<dbReference type="EMBL" id="CM000776">
    <property type="protein sequence ID" value="EES89374.1"/>
    <property type="molecule type" value="Genomic_DNA"/>
</dbReference>
<dbReference type="Gene3D" id="3.40.50.150">
    <property type="entry name" value="Vaccinia Virus protein VP39"/>
    <property type="match status" value="1"/>
</dbReference>
<dbReference type="SUPFAM" id="SSF53335">
    <property type="entry name" value="S-adenosyl-L-methionine-dependent methyltransferases"/>
    <property type="match status" value="1"/>
</dbReference>
<dbReference type="RefSeq" id="WP_006656798.1">
    <property type="nucleotide sequence ID" value="NZ_CM000776.2"/>
</dbReference>
<organism evidence="2 3">
    <name type="scientific">Helicobacter canadensis MIT 98-5491</name>
    <dbReference type="NCBI Taxonomy" id="537970"/>
    <lineage>
        <taxon>Bacteria</taxon>
        <taxon>Pseudomonadati</taxon>
        <taxon>Campylobacterota</taxon>
        <taxon>Epsilonproteobacteria</taxon>
        <taxon>Campylobacterales</taxon>
        <taxon>Helicobacteraceae</taxon>
        <taxon>Helicobacter</taxon>
    </lineage>
</organism>